<feature type="compositionally biased region" description="Basic and acidic residues" evidence="10">
    <location>
        <begin position="58"/>
        <end position="67"/>
    </location>
</feature>
<sequence length="566" mass="63395">MANIFTKSQVHHRHHQTIKSAKEAENSKINHQDPPKHARRSSRPFLGVLEDGVPNRRKSIDQMRREKDASFESIQSFILGQDMDSSRKNSLISLCGQFSPNGGSRHWSIDSGTSLVSNSNQSMADLKKFFKSPHRTSSDKSISSSGDPVSPILHGHPLEGVTLKYDGEYKAEFNLNSADDSGHYLDASETATSTFHKDIIYQDDAMLAEKYGIFGKELGSGAGGSVKVITRPSDNEVFAVKQFRDKKPNESMGSYSRKCMSEYLIGSTLLHPNIVETLDIFSDPKNNKFFQVMEFCPVDFFAVVTSGSMSRGEVNCCMRQMAEGVKYLHDKGLAHRDLKLDNTMMTEDGIVKIIDFGSATIFKYPFAKNTIMAHGIVGSDPYLAPEVLTSSSSYEPEFVDVWSLAIIYCCIILKRFPWKIPHPKMDENFRLYSLPDEMEHDYVESAKIHERLLKERAMKKHSERSAQLEMEVHHFRTPNYNKAEDGVNSPIEADPKPDHVTSSGSSNTVYDKPPAYRDNATLPHEHSPLNSTVNSSRRKSGLAKDETNSSDNSKTSTSGRRFQGPA</sequence>
<dbReference type="PANTHER" id="PTHR24343">
    <property type="entry name" value="SERINE/THREONINE KINASE"/>
    <property type="match status" value="1"/>
</dbReference>
<proteinExistence type="predicted"/>
<dbReference type="OrthoDB" id="6513151at2759"/>
<dbReference type="PANTHER" id="PTHR24343:SF137">
    <property type="entry name" value="SERINE_THREONINE-PROTEIN KINASE HRK1"/>
    <property type="match status" value="1"/>
</dbReference>
<keyword evidence="2" id="KW-0723">Serine/threonine-protein kinase</keyword>
<feature type="compositionally biased region" description="Basic and acidic residues" evidence="10">
    <location>
        <begin position="20"/>
        <end position="36"/>
    </location>
</feature>
<feature type="region of interest" description="Disordered" evidence="10">
    <location>
        <begin position="470"/>
        <end position="566"/>
    </location>
</feature>
<keyword evidence="13" id="KW-1185">Reference proteome</keyword>
<evidence type="ECO:0000313" key="13">
    <source>
        <dbReference type="Proteomes" id="UP000000267"/>
    </source>
</evidence>
<evidence type="ECO:0000313" key="12">
    <source>
        <dbReference type="EMBL" id="EDO16549.1"/>
    </source>
</evidence>
<accession>A7TMF5</accession>
<evidence type="ECO:0000256" key="2">
    <source>
        <dbReference type="ARBA" id="ARBA00022527"/>
    </source>
</evidence>
<gene>
    <name evidence="12" type="ORF">Kpol_1064p31</name>
</gene>
<keyword evidence="5" id="KW-0418">Kinase</keyword>
<keyword evidence="3" id="KW-0808">Transferase</keyword>
<dbReference type="InterPro" id="IPR011009">
    <property type="entry name" value="Kinase-like_dom_sf"/>
</dbReference>
<keyword evidence="4 9" id="KW-0547">Nucleotide-binding</keyword>
<keyword evidence="6 9" id="KW-0067">ATP-binding</keyword>
<dbReference type="EC" id="2.7.11.1" evidence="1"/>
<dbReference type="HOGENOM" id="CLU_000288_82_2_1"/>
<dbReference type="AlphaFoldDB" id="A7TMF5"/>
<organism evidence="13">
    <name type="scientific">Vanderwaltozyma polyspora (strain ATCC 22028 / DSM 70294 / BCRC 21397 / CBS 2163 / NBRC 10782 / NRRL Y-8283 / UCD 57-17)</name>
    <name type="common">Kluyveromyces polysporus</name>
    <dbReference type="NCBI Taxonomy" id="436907"/>
    <lineage>
        <taxon>Eukaryota</taxon>
        <taxon>Fungi</taxon>
        <taxon>Dikarya</taxon>
        <taxon>Ascomycota</taxon>
        <taxon>Saccharomycotina</taxon>
        <taxon>Saccharomycetes</taxon>
        <taxon>Saccharomycetales</taxon>
        <taxon>Saccharomycetaceae</taxon>
        <taxon>Vanderwaltozyma</taxon>
    </lineage>
</organism>
<evidence type="ECO:0000256" key="3">
    <source>
        <dbReference type="ARBA" id="ARBA00022679"/>
    </source>
</evidence>
<dbReference type="STRING" id="436907.A7TMF5"/>
<name>A7TMF5_VANPO</name>
<dbReference type="InParanoid" id="A7TMF5"/>
<dbReference type="SMART" id="SM00220">
    <property type="entry name" value="S_TKc"/>
    <property type="match status" value="1"/>
</dbReference>
<feature type="domain" description="Protein kinase" evidence="11">
    <location>
        <begin position="212"/>
        <end position="476"/>
    </location>
</feature>
<dbReference type="GeneID" id="5544680"/>
<dbReference type="Pfam" id="PF00069">
    <property type="entry name" value="Pkinase"/>
    <property type="match status" value="1"/>
</dbReference>
<evidence type="ECO:0000256" key="1">
    <source>
        <dbReference type="ARBA" id="ARBA00012513"/>
    </source>
</evidence>
<dbReference type="PROSITE" id="PS00107">
    <property type="entry name" value="PROTEIN_KINASE_ATP"/>
    <property type="match status" value="1"/>
</dbReference>
<dbReference type="SUPFAM" id="SSF56112">
    <property type="entry name" value="Protein kinase-like (PK-like)"/>
    <property type="match status" value="1"/>
</dbReference>
<feature type="compositionally biased region" description="Low complexity" evidence="10">
    <location>
        <begin position="549"/>
        <end position="558"/>
    </location>
</feature>
<evidence type="ECO:0000256" key="8">
    <source>
        <dbReference type="ARBA" id="ARBA00048679"/>
    </source>
</evidence>
<evidence type="ECO:0000256" key="6">
    <source>
        <dbReference type="ARBA" id="ARBA00022840"/>
    </source>
</evidence>
<dbReference type="eggNOG" id="KOG0590">
    <property type="taxonomic scope" value="Eukaryota"/>
</dbReference>
<dbReference type="GO" id="GO:0004674">
    <property type="term" value="F:protein serine/threonine kinase activity"/>
    <property type="evidence" value="ECO:0007669"/>
    <property type="project" value="UniProtKB-KW"/>
</dbReference>
<reference evidence="12 13" key="1">
    <citation type="journal article" date="2007" name="Proc. Natl. Acad. Sci. U.S.A.">
        <title>Independent sorting-out of thousands of duplicated gene pairs in two yeast species descended from a whole-genome duplication.</title>
        <authorList>
            <person name="Scannell D.R."/>
            <person name="Frank A.C."/>
            <person name="Conant G.C."/>
            <person name="Byrne K.P."/>
            <person name="Woolfit M."/>
            <person name="Wolfe K.H."/>
        </authorList>
    </citation>
    <scope>NUCLEOTIDE SEQUENCE [LARGE SCALE GENOMIC DNA]</scope>
    <source>
        <strain evidence="13">ATCC 22028 / DSM 70294 / BCRC 21397 / CBS 2163 / NBRC 10782 / NRRL Y-8283 / UCD 57-17</strain>
    </source>
</reference>
<dbReference type="PROSITE" id="PS50011">
    <property type="entry name" value="PROTEIN_KINASE_DOM"/>
    <property type="match status" value="1"/>
</dbReference>
<evidence type="ECO:0000256" key="4">
    <source>
        <dbReference type="ARBA" id="ARBA00022741"/>
    </source>
</evidence>
<dbReference type="PhylomeDB" id="A7TMF5"/>
<dbReference type="PROSITE" id="PS00108">
    <property type="entry name" value="PROTEIN_KINASE_ST"/>
    <property type="match status" value="1"/>
</dbReference>
<evidence type="ECO:0000256" key="5">
    <source>
        <dbReference type="ARBA" id="ARBA00022777"/>
    </source>
</evidence>
<protein>
    <recommendedName>
        <fullName evidence="1">non-specific serine/threonine protein kinase</fullName>
        <ecNumber evidence="1">2.7.11.1</ecNumber>
    </recommendedName>
</protein>
<comment type="catalytic activity">
    <reaction evidence="7">
        <text>L-threonyl-[protein] + ATP = O-phospho-L-threonyl-[protein] + ADP + H(+)</text>
        <dbReference type="Rhea" id="RHEA:46608"/>
        <dbReference type="Rhea" id="RHEA-COMP:11060"/>
        <dbReference type="Rhea" id="RHEA-COMP:11605"/>
        <dbReference type="ChEBI" id="CHEBI:15378"/>
        <dbReference type="ChEBI" id="CHEBI:30013"/>
        <dbReference type="ChEBI" id="CHEBI:30616"/>
        <dbReference type="ChEBI" id="CHEBI:61977"/>
        <dbReference type="ChEBI" id="CHEBI:456216"/>
        <dbReference type="EC" id="2.7.11.1"/>
    </reaction>
</comment>
<dbReference type="InterPro" id="IPR008271">
    <property type="entry name" value="Ser/Thr_kinase_AS"/>
</dbReference>
<dbReference type="KEGG" id="vpo:Kpol_1064p31"/>
<dbReference type="Proteomes" id="UP000000267">
    <property type="component" value="Unassembled WGS sequence"/>
</dbReference>
<comment type="catalytic activity">
    <reaction evidence="8">
        <text>L-seryl-[protein] + ATP = O-phospho-L-seryl-[protein] + ADP + H(+)</text>
        <dbReference type="Rhea" id="RHEA:17989"/>
        <dbReference type="Rhea" id="RHEA-COMP:9863"/>
        <dbReference type="Rhea" id="RHEA-COMP:11604"/>
        <dbReference type="ChEBI" id="CHEBI:15378"/>
        <dbReference type="ChEBI" id="CHEBI:29999"/>
        <dbReference type="ChEBI" id="CHEBI:30616"/>
        <dbReference type="ChEBI" id="CHEBI:83421"/>
        <dbReference type="ChEBI" id="CHEBI:456216"/>
        <dbReference type="EC" id="2.7.11.1"/>
    </reaction>
</comment>
<dbReference type="EMBL" id="DS480422">
    <property type="protein sequence ID" value="EDO16549.1"/>
    <property type="molecule type" value="Genomic_DNA"/>
</dbReference>
<evidence type="ECO:0000259" key="11">
    <source>
        <dbReference type="PROSITE" id="PS50011"/>
    </source>
</evidence>
<feature type="binding site" evidence="9">
    <location>
        <position position="241"/>
    </location>
    <ligand>
        <name>ATP</name>
        <dbReference type="ChEBI" id="CHEBI:30616"/>
    </ligand>
</feature>
<dbReference type="Gene3D" id="1.10.510.10">
    <property type="entry name" value="Transferase(Phosphotransferase) domain 1"/>
    <property type="match status" value="1"/>
</dbReference>
<feature type="compositionally biased region" description="Polar residues" evidence="10">
    <location>
        <begin position="500"/>
        <end position="509"/>
    </location>
</feature>
<dbReference type="RefSeq" id="XP_001644407.1">
    <property type="nucleotide sequence ID" value="XM_001644357.1"/>
</dbReference>
<dbReference type="GO" id="GO:0005829">
    <property type="term" value="C:cytosol"/>
    <property type="evidence" value="ECO:0007669"/>
    <property type="project" value="TreeGrafter"/>
</dbReference>
<dbReference type="InterPro" id="IPR017441">
    <property type="entry name" value="Protein_kinase_ATP_BS"/>
</dbReference>
<dbReference type="GO" id="GO:0005524">
    <property type="term" value="F:ATP binding"/>
    <property type="evidence" value="ECO:0007669"/>
    <property type="project" value="UniProtKB-UniRule"/>
</dbReference>
<evidence type="ECO:0000256" key="7">
    <source>
        <dbReference type="ARBA" id="ARBA00047899"/>
    </source>
</evidence>
<feature type="region of interest" description="Disordered" evidence="10">
    <location>
        <begin position="1"/>
        <end position="67"/>
    </location>
</feature>
<evidence type="ECO:0000256" key="9">
    <source>
        <dbReference type="PROSITE-ProRule" id="PRU10141"/>
    </source>
</evidence>
<evidence type="ECO:0000256" key="10">
    <source>
        <dbReference type="SAM" id="MobiDB-lite"/>
    </source>
</evidence>
<feature type="non-terminal residue" evidence="12">
    <location>
        <position position="566"/>
    </location>
</feature>
<dbReference type="InterPro" id="IPR000719">
    <property type="entry name" value="Prot_kinase_dom"/>
</dbReference>